<dbReference type="AlphaFoldDB" id="A0AAJ7L9V1"/>
<keyword evidence="10 13" id="KW-0675">Receptor</keyword>
<dbReference type="InterPro" id="IPR048285">
    <property type="entry name" value="Integrin_alpha_Ig-like_2"/>
</dbReference>
<dbReference type="InterPro" id="IPR028994">
    <property type="entry name" value="Integrin_alpha_N"/>
</dbReference>
<evidence type="ECO:0000313" key="19">
    <source>
        <dbReference type="RefSeq" id="XP_018516934.1"/>
    </source>
</evidence>
<gene>
    <name evidence="19" type="primary">LOC108873251</name>
</gene>
<dbReference type="PRINTS" id="PR01185">
    <property type="entry name" value="INTEGRINA"/>
</dbReference>
<dbReference type="SUPFAM" id="SSF69179">
    <property type="entry name" value="Integrin domains"/>
    <property type="match status" value="3"/>
</dbReference>
<feature type="repeat" description="FG-GAP" evidence="12">
    <location>
        <begin position="344"/>
        <end position="399"/>
    </location>
</feature>
<dbReference type="PROSITE" id="PS00242">
    <property type="entry name" value="INTEGRIN_ALPHA"/>
    <property type="match status" value="1"/>
</dbReference>
<dbReference type="InterPro" id="IPR000413">
    <property type="entry name" value="Integrin_alpha"/>
</dbReference>
<keyword evidence="6 13" id="KW-0130">Cell adhesion</keyword>
<dbReference type="GO" id="GO:0008305">
    <property type="term" value="C:integrin complex"/>
    <property type="evidence" value="ECO:0007669"/>
    <property type="project" value="InterPro"/>
</dbReference>
<evidence type="ECO:0000256" key="12">
    <source>
        <dbReference type="PROSITE-ProRule" id="PRU00803"/>
    </source>
</evidence>
<dbReference type="Pfam" id="PF08441">
    <property type="entry name" value="Integrin_A_Ig_1"/>
    <property type="match status" value="1"/>
</dbReference>
<dbReference type="Proteomes" id="UP000694890">
    <property type="component" value="Unplaced"/>
</dbReference>
<evidence type="ECO:0000256" key="13">
    <source>
        <dbReference type="RuleBase" id="RU003762"/>
    </source>
</evidence>
<feature type="domain" description="Integrin alpha third immunoglobulin-like" evidence="17">
    <location>
        <begin position="757"/>
        <end position="975"/>
    </location>
</feature>
<sequence>MASGVCVLCVSVCVSVCLAFNLDTSFPLLKTGRNESLFGLSVALHQDLKTDAYLLLVGAPREKAEPGVSANQTGGVYVCPITMDQSDCSRMKLIDPDLNPSEDLYEDMWLGVSVASQGRPRGRVLACGHRFVKLFGPLKLRQMIGRCYLRGNDLQYDDSDMHWQNLKQPCSHLDDVRGEAMCNMGISASITQTEVIVGSPGSYEWQGNVHVSWMNPDDVYDTQKSFFHKMEERNIYIGYSVTQARRLLSKEDETIVTGAPKDNKNDSFGSVLLAVKRSKELVIQQRLRGEQTGSYFGNTVATTDINNDGWNDLLVGAPFYFHRQPEAGGAVYVYMNSGGGFDSKPSVVLRGPAGSAFGMAVSAAGDLNQDGFQDFAVGAPFHERGSVMIWTGSSKGVSTEPSQVIRGSSISPRFRTFGYSLTAGLDVDKNKYPDLVVGSLDDTVALLRTRPVIHLKKTLSVSPDVVDPNNCDFCIQVKVCLSYNFSTGEKSDRDNIIVHFTVTADVTSIKPRLRFRDNGKSMFSGSLPMPKKLCETLEVGLQSLIEDKVEPLVFSLNVSLHEKLPKNRNVVQDLKRFPVLSQTPQPIRKQIHIQKACGSDNRCHSNLQMTAQFTDGNQKPFPMQNGSQVLHYNGSIKRLSLEINISNIPSLDRPAEDAHNAILNISIPPSLSYSAVRTKGDTSAPVKCSGDTVLLCELGNPFKSNQKVQVLIIFQPSDISLDTREILSLLQLSTLSEQSDLSPLSVSMLVEYSLQTSLILISHPDPTPFSGHVIGESAMKTTEDIGSLLLFTFRVHISGKPLGHLGNLEVEFDWPREVSNGKWLLYLTEIQVNGTSEPRCRPPNIINPLNLVLAKEKEKKRGRRSLKEEEVKEKKEQQSEKTPPVVPLQGKKKKSYALDCAQGARCVTFVCPLINMNNSATLTVRARLWNSTMIEDYSDARSVLVRGRVTLKLQTNKPTINMEPQSAEIEVSIYPDLGHQVDSGAPLWIIVVSVLAGVLLLALICLVLWKCGFFVRQVVWRTAELHQGRIMGKDKQQQYTDSDGFLIQDHAFSSRSRKSPKHWVTSWTETH</sequence>
<comment type="similarity">
    <text evidence="2 13">Belongs to the integrin alpha chain family.</text>
</comment>
<keyword evidence="4 13" id="KW-0732">Signal</keyword>
<feature type="domain" description="Integrin alpha first immunoglubulin-like" evidence="15">
    <location>
        <begin position="449"/>
        <end position="595"/>
    </location>
</feature>
<keyword evidence="3 13" id="KW-0812">Transmembrane</keyword>
<evidence type="ECO:0000256" key="5">
    <source>
        <dbReference type="ARBA" id="ARBA00022737"/>
    </source>
</evidence>
<name>A0AAJ7L9V1_LATCA</name>
<dbReference type="GO" id="GO:0005178">
    <property type="term" value="F:integrin binding"/>
    <property type="evidence" value="ECO:0007669"/>
    <property type="project" value="TreeGrafter"/>
</dbReference>
<keyword evidence="9 13" id="KW-0472">Membrane</keyword>
<dbReference type="GO" id="GO:0050900">
    <property type="term" value="P:leukocyte migration"/>
    <property type="evidence" value="ECO:0007669"/>
    <property type="project" value="TreeGrafter"/>
</dbReference>
<evidence type="ECO:0000256" key="10">
    <source>
        <dbReference type="ARBA" id="ARBA00023170"/>
    </source>
</evidence>
<dbReference type="PANTHER" id="PTHR23220:SF89">
    <property type="entry name" value="INTEGRIN ALPHA-3"/>
    <property type="match status" value="1"/>
</dbReference>
<evidence type="ECO:0000313" key="18">
    <source>
        <dbReference type="Proteomes" id="UP000694890"/>
    </source>
</evidence>
<feature type="compositionally biased region" description="Basic and acidic residues" evidence="14">
    <location>
        <begin position="858"/>
        <end position="879"/>
    </location>
</feature>
<dbReference type="Gene3D" id="2.60.40.1530">
    <property type="entry name" value="ntegrin, alpha v. Chain A, domain 4"/>
    <property type="match status" value="1"/>
</dbReference>
<dbReference type="GO" id="GO:0007160">
    <property type="term" value="P:cell-matrix adhesion"/>
    <property type="evidence" value="ECO:0007669"/>
    <property type="project" value="TreeGrafter"/>
</dbReference>
<dbReference type="InterPro" id="IPR032695">
    <property type="entry name" value="Integrin_dom_sf"/>
</dbReference>
<dbReference type="RefSeq" id="XP_018516934.1">
    <property type="nucleotide sequence ID" value="XM_018661418.2"/>
</dbReference>
<comment type="subcellular location">
    <subcellularLocation>
        <location evidence="1 13">Membrane</location>
        <topology evidence="1 13">Single-pass type I membrane protein</topology>
    </subcellularLocation>
</comment>
<evidence type="ECO:0000256" key="2">
    <source>
        <dbReference type="ARBA" id="ARBA00008054"/>
    </source>
</evidence>
<keyword evidence="5" id="KW-0677">Repeat</keyword>
<dbReference type="PANTHER" id="PTHR23220">
    <property type="entry name" value="INTEGRIN ALPHA"/>
    <property type="match status" value="1"/>
</dbReference>
<accession>A0AAJ7L9V1</accession>
<feature type="region of interest" description="Disordered" evidence="14">
    <location>
        <begin position="858"/>
        <end position="888"/>
    </location>
</feature>
<dbReference type="Gene3D" id="2.60.40.1510">
    <property type="entry name" value="ntegrin, alpha v. Chain A, domain 3"/>
    <property type="match status" value="1"/>
</dbReference>
<keyword evidence="8 13" id="KW-0401">Integrin</keyword>
<dbReference type="GO" id="GO:0007229">
    <property type="term" value="P:integrin-mediated signaling pathway"/>
    <property type="evidence" value="ECO:0007669"/>
    <property type="project" value="UniProtKB-KW"/>
</dbReference>
<dbReference type="PROSITE" id="PS51470">
    <property type="entry name" value="FG_GAP"/>
    <property type="match status" value="4"/>
</dbReference>
<dbReference type="SUPFAM" id="SSF69318">
    <property type="entry name" value="Integrin alpha N-terminal domain"/>
    <property type="match status" value="1"/>
</dbReference>
<dbReference type="Gene3D" id="1.20.5.930">
    <property type="entry name" value="Bicelle-embedded integrin alpha(iib) transmembrane segment"/>
    <property type="match status" value="1"/>
</dbReference>
<evidence type="ECO:0000256" key="1">
    <source>
        <dbReference type="ARBA" id="ARBA00004479"/>
    </source>
</evidence>
<dbReference type="Gene3D" id="2.60.40.1460">
    <property type="entry name" value="Integrin domains. Chain A, domain 2"/>
    <property type="match status" value="1"/>
</dbReference>
<evidence type="ECO:0000259" key="15">
    <source>
        <dbReference type="Pfam" id="PF08441"/>
    </source>
</evidence>
<feature type="transmembrane region" description="Helical" evidence="13">
    <location>
        <begin position="987"/>
        <end position="1009"/>
    </location>
</feature>
<dbReference type="SMART" id="SM00191">
    <property type="entry name" value="Int_alpha"/>
    <property type="match status" value="4"/>
</dbReference>
<keyword evidence="7 13" id="KW-1133">Transmembrane helix</keyword>
<evidence type="ECO:0000259" key="16">
    <source>
        <dbReference type="Pfam" id="PF20805"/>
    </source>
</evidence>
<dbReference type="GO" id="GO:0098609">
    <property type="term" value="P:cell-cell adhesion"/>
    <property type="evidence" value="ECO:0007669"/>
    <property type="project" value="TreeGrafter"/>
</dbReference>
<dbReference type="Pfam" id="PF20806">
    <property type="entry name" value="Integrin_A_Ig_3"/>
    <property type="match status" value="1"/>
</dbReference>
<evidence type="ECO:0000256" key="6">
    <source>
        <dbReference type="ARBA" id="ARBA00022889"/>
    </source>
</evidence>
<evidence type="ECO:0000259" key="17">
    <source>
        <dbReference type="Pfam" id="PF20806"/>
    </source>
</evidence>
<dbReference type="Pfam" id="PF01839">
    <property type="entry name" value="FG-GAP"/>
    <property type="match status" value="2"/>
</dbReference>
<evidence type="ECO:0000256" key="8">
    <source>
        <dbReference type="ARBA" id="ARBA00023037"/>
    </source>
</evidence>
<feature type="signal peptide" evidence="13">
    <location>
        <begin position="1"/>
        <end position="19"/>
    </location>
</feature>
<feature type="chain" id="PRO_5042316639" evidence="13">
    <location>
        <begin position="20"/>
        <end position="1071"/>
    </location>
</feature>
<evidence type="ECO:0000256" key="4">
    <source>
        <dbReference type="ARBA" id="ARBA00022729"/>
    </source>
</evidence>
<dbReference type="Pfam" id="PF20805">
    <property type="entry name" value="Integrin_A_Ig_2"/>
    <property type="match status" value="1"/>
</dbReference>
<feature type="repeat" description="FG-GAP" evidence="12">
    <location>
        <begin position="282"/>
        <end position="343"/>
    </location>
</feature>
<feature type="domain" description="Integrin alpha second immunoglobulin-like" evidence="16">
    <location>
        <begin position="597"/>
        <end position="746"/>
    </location>
</feature>
<feature type="repeat" description="FG-GAP" evidence="12">
    <location>
        <begin position="21"/>
        <end position="88"/>
    </location>
</feature>
<evidence type="ECO:0000256" key="14">
    <source>
        <dbReference type="SAM" id="MobiDB-lite"/>
    </source>
</evidence>
<reference evidence="19" key="1">
    <citation type="submission" date="2025-08" db="UniProtKB">
        <authorList>
            <consortium name="RefSeq"/>
        </authorList>
    </citation>
    <scope>IDENTIFICATION</scope>
    <source>
        <tissue evidence="19">Brain</tissue>
    </source>
</reference>
<dbReference type="InterPro" id="IPR018184">
    <property type="entry name" value="Integrin_alpha_C_CS"/>
</dbReference>
<protein>
    <submittedName>
        <fullName evidence="19">Integrin alpha-3 isoform X1</fullName>
    </submittedName>
</protein>
<dbReference type="GO" id="GO:0033627">
    <property type="term" value="P:cell adhesion mediated by integrin"/>
    <property type="evidence" value="ECO:0007669"/>
    <property type="project" value="TreeGrafter"/>
</dbReference>
<proteinExistence type="inferred from homology"/>
<keyword evidence="11" id="KW-0325">Glycoprotein</keyword>
<dbReference type="InterPro" id="IPR013519">
    <property type="entry name" value="Int_alpha_beta-p"/>
</dbReference>
<dbReference type="GeneID" id="108873251"/>
<evidence type="ECO:0000256" key="11">
    <source>
        <dbReference type="ARBA" id="ARBA00023180"/>
    </source>
</evidence>
<dbReference type="InterPro" id="IPR048286">
    <property type="entry name" value="Integrin_alpha_Ig-like_3"/>
</dbReference>
<dbReference type="KEGG" id="lcf:108873251"/>
<dbReference type="Gene3D" id="2.130.10.130">
    <property type="entry name" value="Integrin alpha, N-terminal"/>
    <property type="match status" value="1"/>
</dbReference>
<feature type="repeat" description="FG-GAP" evidence="12">
    <location>
        <begin position="403"/>
        <end position="464"/>
    </location>
</feature>
<evidence type="ECO:0000256" key="7">
    <source>
        <dbReference type="ARBA" id="ARBA00022989"/>
    </source>
</evidence>
<evidence type="ECO:0000256" key="9">
    <source>
        <dbReference type="ARBA" id="ARBA00023136"/>
    </source>
</evidence>
<organism evidence="18 19">
    <name type="scientific">Lates calcarifer</name>
    <name type="common">Barramundi</name>
    <name type="synonym">Holocentrus calcarifer</name>
    <dbReference type="NCBI Taxonomy" id="8187"/>
    <lineage>
        <taxon>Eukaryota</taxon>
        <taxon>Metazoa</taxon>
        <taxon>Chordata</taxon>
        <taxon>Craniata</taxon>
        <taxon>Vertebrata</taxon>
        <taxon>Euteleostomi</taxon>
        <taxon>Actinopterygii</taxon>
        <taxon>Neopterygii</taxon>
        <taxon>Teleostei</taxon>
        <taxon>Neoteleostei</taxon>
        <taxon>Acanthomorphata</taxon>
        <taxon>Carangaria</taxon>
        <taxon>Carangaria incertae sedis</taxon>
        <taxon>Centropomidae</taxon>
        <taxon>Lates</taxon>
    </lineage>
</organism>
<dbReference type="GO" id="GO:0009897">
    <property type="term" value="C:external side of plasma membrane"/>
    <property type="evidence" value="ECO:0007669"/>
    <property type="project" value="TreeGrafter"/>
</dbReference>
<dbReference type="InterPro" id="IPR013517">
    <property type="entry name" value="FG-GAP"/>
</dbReference>
<dbReference type="InterPro" id="IPR013649">
    <property type="entry name" value="Integrin_alpha_Ig-like_1"/>
</dbReference>
<evidence type="ECO:0000256" key="3">
    <source>
        <dbReference type="ARBA" id="ARBA00022692"/>
    </source>
</evidence>